<proteinExistence type="predicted"/>
<organism evidence="1 2">
    <name type="scientific">Brachionus plicatilis</name>
    <name type="common">Marine rotifer</name>
    <name type="synonym">Brachionus muelleri</name>
    <dbReference type="NCBI Taxonomy" id="10195"/>
    <lineage>
        <taxon>Eukaryota</taxon>
        <taxon>Metazoa</taxon>
        <taxon>Spiralia</taxon>
        <taxon>Gnathifera</taxon>
        <taxon>Rotifera</taxon>
        <taxon>Eurotatoria</taxon>
        <taxon>Monogononta</taxon>
        <taxon>Pseudotrocha</taxon>
        <taxon>Ploima</taxon>
        <taxon>Brachionidae</taxon>
        <taxon>Brachionus</taxon>
    </lineage>
</organism>
<protein>
    <submittedName>
        <fullName evidence="1">Uncharacterized protein</fullName>
    </submittedName>
</protein>
<dbReference type="AlphaFoldDB" id="A0A3M7S918"/>
<dbReference type="Proteomes" id="UP000276133">
    <property type="component" value="Unassembled WGS sequence"/>
</dbReference>
<comment type="caution">
    <text evidence="1">The sequence shown here is derived from an EMBL/GenBank/DDBJ whole genome shotgun (WGS) entry which is preliminary data.</text>
</comment>
<gene>
    <name evidence="1" type="ORF">BpHYR1_036951</name>
</gene>
<name>A0A3M7S918_BRAPC</name>
<reference evidence="1 2" key="1">
    <citation type="journal article" date="2018" name="Sci. Rep.">
        <title>Genomic signatures of local adaptation to the degree of environmental predictability in rotifers.</title>
        <authorList>
            <person name="Franch-Gras L."/>
            <person name="Hahn C."/>
            <person name="Garcia-Roger E.M."/>
            <person name="Carmona M.J."/>
            <person name="Serra M."/>
            <person name="Gomez A."/>
        </authorList>
    </citation>
    <scope>NUCLEOTIDE SEQUENCE [LARGE SCALE GENOMIC DNA]</scope>
    <source>
        <strain evidence="1">HYR1</strain>
    </source>
</reference>
<dbReference type="EMBL" id="REGN01001822">
    <property type="protein sequence ID" value="RNA32262.1"/>
    <property type="molecule type" value="Genomic_DNA"/>
</dbReference>
<evidence type="ECO:0000313" key="2">
    <source>
        <dbReference type="Proteomes" id="UP000276133"/>
    </source>
</evidence>
<keyword evidence="2" id="KW-1185">Reference proteome</keyword>
<accession>A0A3M7S918</accession>
<sequence>MKLIKDFIRFNLTDTTISSNQIHNPVPKPGLRHGTLKNVGYDLFEVTLSRRSFQGSIQKYHQLLGLSGNLKCCFWGVILNFS</sequence>
<evidence type="ECO:0000313" key="1">
    <source>
        <dbReference type="EMBL" id="RNA32262.1"/>
    </source>
</evidence>